<dbReference type="GeneID" id="10031187"/>
<feature type="binding site" evidence="4">
    <location>
        <position position="261"/>
    </location>
    <ligand>
        <name>Zn(2+)</name>
        <dbReference type="ChEBI" id="CHEBI:29105"/>
    </ligand>
</feature>
<keyword evidence="8" id="KW-1185">Reference proteome</keyword>
<evidence type="ECO:0000256" key="5">
    <source>
        <dbReference type="SAM" id="MobiDB-lite"/>
    </source>
</evidence>
<keyword evidence="3" id="KW-0520">NAD</keyword>
<dbReference type="EMBL" id="DS989823">
    <property type="protein sequence ID" value="EFR00394.1"/>
    <property type="molecule type" value="Genomic_DNA"/>
</dbReference>
<evidence type="ECO:0000256" key="2">
    <source>
        <dbReference type="ARBA" id="ARBA00022679"/>
    </source>
</evidence>
<dbReference type="Proteomes" id="UP000002669">
    <property type="component" value="Unassembled WGS sequence"/>
</dbReference>
<dbReference type="HOGENOM" id="CLU_021544_2_0_1"/>
<comment type="similarity">
    <text evidence="1">Belongs to the sirtuin family. Class I subfamily.</text>
</comment>
<dbReference type="PROSITE" id="PS50305">
    <property type="entry name" value="SIRTUIN"/>
    <property type="match status" value="1"/>
</dbReference>
<dbReference type="Gene3D" id="3.40.50.1220">
    <property type="entry name" value="TPP-binding domain"/>
    <property type="match status" value="1"/>
</dbReference>
<dbReference type="InterPro" id="IPR026591">
    <property type="entry name" value="Sirtuin_cat_small_dom_sf"/>
</dbReference>
<feature type="region of interest" description="Disordered" evidence="5">
    <location>
        <begin position="423"/>
        <end position="554"/>
    </location>
</feature>
<dbReference type="eggNOG" id="KOG2684">
    <property type="taxonomic scope" value="Eukaryota"/>
</dbReference>
<dbReference type="InterPro" id="IPR026590">
    <property type="entry name" value="Ssirtuin_cat_dom"/>
</dbReference>
<evidence type="ECO:0000313" key="8">
    <source>
        <dbReference type="Proteomes" id="UP000002669"/>
    </source>
</evidence>
<feature type="binding site" evidence="4">
    <location>
        <position position="258"/>
    </location>
    <ligand>
        <name>Zn(2+)</name>
        <dbReference type="ChEBI" id="CHEBI:29105"/>
    </ligand>
</feature>
<dbReference type="Pfam" id="PF02146">
    <property type="entry name" value="SIR2"/>
    <property type="match status" value="1"/>
</dbReference>
<dbReference type="OMA" id="MFINNEP"/>
<keyword evidence="2" id="KW-0808">Transferase</keyword>
<dbReference type="PANTHER" id="PTHR47651:SF17">
    <property type="entry name" value="DEACETYLASE SIRTUIN-TYPE DOMAIN-CONTAINING PROTEIN"/>
    <property type="match status" value="1"/>
</dbReference>
<evidence type="ECO:0000256" key="4">
    <source>
        <dbReference type="PROSITE-ProRule" id="PRU00236"/>
    </source>
</evidence>
<dbReference type="InterPro" id="IPR029035">
    <property type="entry name" value="DHS-like_NAD/FAD-binding_dom"/>
</dbReference>
<reference evidence="8" key="1">
    <citation type="journal article" date="2012" name="MBio">
        <title>Comparative genome analysis of Trichophyton rubrum and related dermatophytes reveals candidate genes involved in infection.</title>
        <authorList>
            <person name="Martinez D.A."/>
            <person name="Oliver B.G."/>
            <person name="Graeser Y."/>
            <person name="Goldberg J.M."/>
            <person name="Li W."/>
            <person name="Martinez-Rossi N.M."/>
            <person name="Monod M."/>
            <person name="Shelest E."/>
            <person name="Barton R.C."/>
            <person name="Birch E."/>
            <person name="Brakhage A.A."/>
            <person name="Chen Z."/>
            <person name="Gurr S.J."/>
            <person name="Heiman D."/>
            <person name="Heitman J."/>
            <person name="Kosti I."/>
            <person name="Rossi A."/>
            <person name="Saif S."/>
            <person name="Samalova M."/>
            <person name="Saunders C.W."/>
            <person name="Shea T."/>
            <person name="Summerbell R.C."/>
            <person name="Xu J."/>
            <person name="Young S."/>
            <person name="Zeng Q."/>
            <person name="Birren B.W."/>
            <person name="Cuomo C.A."/>
            <person name="White T.C."/>
        </authorList>
    </citation>
    <scope>NUCLEOTIDE SEQUENCE [LARGE SCALE GENOMIC DNA]</scope>
    <source>
        <strain evidence="8">ATCC MYA-4604 / CBS 118893</strain>
    </source>
</reference>
<dbReference type="SUPFAM" id="SSF52467">
    <property type="entry name" value="DHS-like NAD/FAD-binding domain"/>
    <property type="match status" value="1"/>
</dbReference>
<dbReference type="PANTHER" id="PTHR47651">
    <property type="entry name" value="NAD-DEPENDENT HISTONE DEACETYLASE HST4"/>
    <property type="match status" value="1"/>
</dbReference>
<keyword evidence="4" id="KW-0479">Metal-binding</keyword>
<evidence type="ECO:0000313" key="7">
    <source>
        <dbReference type="EMBL" id="EFR00394.1"/>
    </source>
</evidence>
<keyword evidence="4" id="KW-0862">Zinc</keyword>
<feature type="active site" description="Proton acceptor" evidence="4">
    <location>
        <position position="228"/>
    </location>
</feature>
<dbReference type="AlphaFoldDB" id="E4UNE4"/>
<feature type="region of interest" description="Disordered" evidence="5">
    <location>
        <begin position="1"/>
        <end position="31"/>
    </location>
</feature>
<feature type="binding site" evidence="4">
    <location>
        <position position="236"/>
    </location>
    <ligand>
        <name>Zn(2+)</name>
        <dbReference type="ChEBI" id="CHEBI:29105"/>
    </ligand>
</feature>
<feature type="binding site" evidence="4">
    <location>
        <position position="239"/>
    </location>
    <ligand>
        <name>Zn(2+)</name>
        <dbReference type="ChEBI" id="CHEBI:29105"/>
    </ligand>
</feature>
<dbReference type="GO" id="GO:0046872">
    <property type="term" value="F:metal ion binding"/>
    <property type="evidence" value="ECO:0007669"/>
    <property type="project" value="UniProtKB-KW"/>
</dbReference>
<dbReference type="Gene3D" id="3.30.1600.10">
    <property type="entry name" value="SIR2/SIRT2 'Small Domain"/>
    <property type="match status" value="1"/>
</dbReference>
<sequence length="554" mass="60578">MDFELSDTSSELSSLPSTPPSEDSLYPSPPASQLFQVQSAAASSTAAEEVVVESAPVRKKRKIEPKPRITRHLDLTHPDKYVCPGQEEQLQTLLRTLRGHRKIVVVAGAGISVSAGIPDFRSSHGLFTTLKKDHKLKASGKQLFDASVVYQDESMISSFHDMVRTLSKLSASAKPTAFHHLLARLAQEGRLLRLYTQNVDGIEASLPPLETKVPLEVKGPWPITIQLHGGLHTMVCQKCSNASSFEADLFKGPDPPLCGACERNEETRTAGGQRSRGIGKLRPRMVLYNEYNPDEEAIGSVVSADLRARPDALVVVGTSLKIPGVRRIVKEMCRVVRGRRNGTTVWINHDPLPSGKEFEDCWDLAIKGDCDKVALHAGLKRWDDKGEDDGRSFNECTEEEFDRAKSGNAEISVVITPQKPVKFANFTNGMPTPSSSSEDSLNPGKRSQSPTPSAPPKQNGARTKMVKKPSQPRKPRAKKTKAADASAKTVPLNKSFPSRKPTAAKESKVVKEPSRCKIEDVLNPIPPESARSNGPAPLELETKENNNNNVVHHS</sequence>
<dbReference type="GO" id="GO:0070403">
    <property type="term" value="F:NAD+ binding"/>
    <property type="evidence" value="ECO:0007669"/>
    <property type="project" value="InterPro"/>
</dbReference>
<gene>
    <name evidence="7" type="ORF">MGYG_03398</name>
</gene>
<evidence type="ECO:0000256" key="3">
    <source>
        <dbReference type="ARBA" id="ARBA00023027"/>
    </source>
</evidence>
<feature type="compositionally biased region" description="Basic residues" evidence="5">
    <location>
        <begin position="464"/>
        <end position="480"/>
    </location>
</feature>
<dbReference type="RefSeq" id="XP_003175876.1">
    <property type="nucleotide sequence ID" value="XM_003175828.1"/>
</dbReference>
<feature type="domain" description="Deacetylase sirtuin-type" evidence="6">
    <location>
        <begin position="83"/>
        <end position="385"/>
    </location>
</feature>
<evidence type="ECO:0000256" key="1">
    <source>
        <dbReference type="ARBA" id="ARBA00006924"/>
    </source>
</evidence>
<dbReference type="OrthoDB" id="2919105at2759"/>
<organism evidence="8">
    <name type="scientific">Arthroderma gypseum (strain ATCC MYA-4604 / CBS 118893)</name>
    <name type="common">Microsporum gypseum</name>
    <dbReference type="NCBI Taxonomy" id="535722"/>
    <lineage>
        <taxon>Eukaryota</taxon>
        <taxon>Fungi</taxon>
        <taxon>Dikarya</taxon>
        <taxon>Ascomycota</taxon>
        <taxon>Pezizomycotina</taxon>
        <taxon>Eurotiomycetes</taxon>
        <taxon>Eurotiomycetidae</taxon>
        <taxon>Onygenales</taxon>
        <taxon>Arthrodermataceae</taxon>
        <taxon>Nannizzia</taxon>
    </lineage>
</organism>
<dbReference type="InParanoid" id="E4UNE4"/>
<accession>E4UNE4</accession>
<feature type="compositionally biased region" description="Low complexity" evidence="5">
    <location>
        <begin position="545"/>
        <end position="554"/>
    </location>
</feature>
<dbReference type="FunCoup" id="E4UNE4">
    <property type="interactions" value="76"/>
</dbReference>
<protein>
    <submittedName>
        <fullName evidence="7">Sir2 family histone deacetylase Hst4</fullName>
    </submittedName>
</protein>
<dbReference type="VEuPathDB" id="FungiDB:MGYG_03398"/>
<feature type="compositionally biased region" description="Low complexity" evidence="5">
    <location>
        <begin position="1"/>
        <end position="25"/>
    </location>
</feature>
<feature type="compositionally biased region" description="Polar residues" evidence="5">
    <location>
        <begin position="425"/>
        <end position="451"/>
    </location>
</feature>
<feature type="compositionally biased region" description="Basic and acidic residues" evidence="5">
    <location>
        <begin position="503"/>
        <end position="520"/>
    </location>
</feature>
<name>E4UNE4_ARTGP</name>
<proteinExistence type="inferred from homology"/>
<dbReference type="STRING" id="535722.E4UNE4"/>
<dbReference type="GO" id="GO:0016740">
    <property type="term" value="F:transferase activity"/>
    <property type="evidence" value="ECO:0007669"/>
    <property type="project" value="UniProtKB-KW"/>
</dbReference>
<dbReference type="InterPro" id="IPR003000">
    <property type="entry name" value="Sirtuin"/>
</dbReference>
<evidence type="ECO:0000259" key="6">
    <source>
        <dbReference type="PROSITE" id="PS50305"/>
    </source>
</evidence>